<organism evidence="1 2">
    <name type="scientific">Zalerion maritima</name>
    <dbReference type="NCBI Taxonomy" id="339359"/>
    <lineage>
        <taxon>Eukaryota</taxon>
        <taxon>Fungi</taxon>
        <taxon>Dikarya</taxon>
        <taxon>Ascomycota</taxon>
        <taxon>Pezizomycotina</taxon>
        <taxon>Sordariomycetes</taxon>
        <taxon>Lulworthiomycetidae</taxon>
        <taxon>Lulworthiales</taxon>
        <taxon>Lulworthiaceae</taxon>
        <taxon>Zalerion</taxon>
    </lineage>
</organism>
<proteinExistence type="predicted"/>
<sequence>MADLATWITVQEGRLGFAWMSRPTRDEKDEWIADPHTLTTGSWRYAVLSPGQTVAFDSGTICFIFCLRREQTLALS</sequence>
<keyword evidence="2" id="KW-1185">Reference proteome</keyword>
<accession>A0AAD5WUT0</accession>
<reference evidence="1" key="1">
    <citation type="submission" date="2022-07" db="EMBL/GenBank/DDBJ databases">
        <title>Draft genome sequence of Zalerion maritima ATCC 34329, a (micro)plastics degrading marine fungus.</title>
        <authorList>
            <person name="Paco A."/>
            <person name="Goncalves M.F.M."/>
            <person name="Rocha-Santos T.A.P."/>
            <person name="Alves A."/>
        </authorList>
    </citation>
    <scope>NUCLEOTIDE SEQUENCE</scope>
    <source>
        <strain evidence="1">ATCC 34329</strain>
    </source>
</reference>
<gene>
    <name evidence="1" type="ORF">MKZ38_000197</name>
</gene>
<comment type="caution">
    <text evidence="1">The sequence shown here is derived from an EMBL/GenBank/DDBJ whole genome shotgun (WGS) entry which is preliminary data.</text>
</comment>
<dbReference type="AlphaFoldDB" id="A0AAD5WUT0"/>
<evidence type="ECO:0000313" key="2">
    <source>
        <dbReference type="Proteomes" id="UP001201980"/>
    </source>
</evidence>
<dbReference type="Proteomes" id="UP001201980">
    <property type="component" value="Unassembled WGS sequence"/>
</dbReference>
<name>A0AAD5WUT0_9PEZI</name>
<protein>
    <submittedName>
        <fullName evidence="1">Uncharacterized protein</fullName>
    </submittedName>
</protein>
<evidence type="ECO:0000313" key="1">
    <source>
        <dbReference type="EMBL" id="KAJ2902718.1"/>
    </source>
</evidence>
<dbReference type="EMBL" id="JAKWBI020000104">
    <property type="protein sequence ID" value="KAJ2902718.1"/>
    <property type="molecule type" value="Genomic_DNA"/>
</dbReference>